<accession>A0A3E3HW31</accession>
<protein>
    <submittedName>
        <fullName evidence="2">DUF3021 domain-containing protein</fullName>
    </submittedName>
</protein>
<dbReference type="SUPFAM" id="SSF103473">
    <property type="entry name" value="MFS general substrate transporter"/>
    <property type="match status" value="1"/>
</dbReference>
<comment type="caution">
    <text evidence="2">The sequence shown here is derived from an EMBL/GenBank/DDBJ whole genome shotgun (WGS) entry which is preliminary data.</text>
</comment>
<keyword evidence="3" id="KW-1185">Reference proteome</keyword>
<evidence type="ECO:0000313" key="3">
    <source>
        <dbReference type="Proteomes" id="UP000260812"/>
    </source>
</evidence>
<keyword evidence="1" id="KW-0812">Transmembrane</keyword>
<dbReference type="InterPro" id="IPR021560">
    <property type="entry name" value="DUF3021"/>
</dbReference>
<feature type="transmembrane region" description="Helical" evidence="1">
    <location>
        <begin position="7"/>
        <end position="32"/>
    </location>
</feature>
<name>A0A3E3HW31_9FIRM</name>
<proteinExistence type="predicted"/>
<feature type="transmembrane region" description="Helical" evidence="1">
    <location>
        <begin position="77"/>
        <end position="97"/>
    </location>
</feature>
<organism evidence="2 3">
    <name type="scientific">Eisenbergiella massiliensis</name>
    <dbReference type="NCBI Taxonomy" id="1720294"/>
    <lineage>
        <taxon>Bacteria</taxon>
        <taxon>Bacillati</taxon>
        <taxon>Bacillota</taxon>
        <taxon>Clostridia</taxon>
        <taxon>Lachnospirales</taxon>
        <taxon>Lachnospiraceae</taxon>
        <taxon>Eisenbergiella</taxon>
    </lineage>
</organism>
<dbReference type="RefSeq" id="WP_117545751.1">
    <property type="nucleotide sequence ID" value="NZ_JBKUNB010000031.1"/>
</dbReference>
<evidence type="ECO:0000256" key="1">
    <source>
        <dbReference type="SAM" id="Phobius"/>
    </source>
</evidence>
<keyword evidence="1" id="KW-0472">Membrane</keyword>
<keyword evidence="1" id="KW-1133">Transmembrane helix</keyword>
<feature type="transmembrane region" description="Helical" evidence="1">
    <location>
        <begin position="103"/>
        <end position="126"/>
    </location>
</feature>
<dbReference type="Pfam" id="PF11457">
    <property type="entry name" value="DUF3021"/>
    <property type="match status" value="1"/>
</dbReference>
<reference evidence="2" key="1">
    <citation type="submission" date="2018-08" db="EMBL/GenBank/DDBJ databases">
        <title>A genome reference for cultivated species of the human gut microbiota.</title>
        <authorList>
            <person name="Zou Y."/>
            <person name="Xue W."/>
            <person name="Luo G."/>
        </authorList>
    </citation>
    <scope>NUCLEOTIDE SEQUENCE [LARGE SCALE GENOMIC DNA]</scope>
    <source>
        <strain evidence="2">TF05-5AC</strain>
    </source>
</reference>
<sequence length="149" mass="17186">MSVKKVINYLFLGISWGCTFFVFTCLIGYLISGPAFLAPVVNNFPRQVLGAVFVGIACGSTSIVYRIDRLSLGIQILIHFTLGMSGYFLAAFFLGWIPLENKWYMITFIILGVLIFTAIWSIFFFYNRREARKMNERLKELNREEQENK</sequence>
<dbReference type="AlphaFoldDB" id="A0A3E3HW31"/>
<dbReference type="Proteomes" id="UP000260812">
    <property type="component" value="Unassembled WGS sequence"/>
</dbReference>
<gene>
    <name evidence="2" type="ORF">DXC51_26620</name>
</gene>
<evidence type="ECO:0000313" key="2">
    <source>
        <dbReference type="EMBL" id="RGE56017.1"/>
    </source>
</evidence>
<feature type="transmembrane region" description="Helical" evidence="1">
    <location>
        <begin position="44"/>
        <end position="65"/>
    </location>
</feature>
<dbReference type="EMBL" id="QVLV01000032">
    <property type="protein sequence ID" value="RGE56017.1"/>
    <property type="molecule type" value="Genomic_DNA"/>
</dbReference>
<dbReference type="InterPro" id="IPR036259">
    <property type="entry name" value="MFS_trans_sf"/>
</dbReference>
<dbReference type="GeneID" id="97990332"/>